<dbReference type="FunFam" id="3.20.110.10:FF:000002">
    <property type="entry name" value="alpha-mannosidase 2C1 isoform X1"/>
    <property type="match status" value="1"/>
</dbReference>
<feature type="domain" description="Glycoside hydrolase family 38 central" evidence="5">
    <location>
        <begin position="518"/>
        <end position="596"/>
    </location>
</feature>
<organism evidence="6 7">
    <name type="scientific">Clavibacter tessellarius</name>
    <dbReference type="NCBI Taxonomy" id="31965"/>
    <lineage>
        <taxon>Bacteria</taxon>
        <taxon>Bacillati</taxon>
        <taxon>Actinomycetota</taxon>
        <taxon>Actinomycetes</taxon>
        <taxon>Micrococcales</taxon>
        <taxon>Microbacteriaceae</taxon>
        <taxon>Clavibacter</taxon>
    </lineage>
</organism>
<dbReference type="Pfam" id="PF22907">
    <property type="entry name" value="Ams1-like_1st"/>
    <property type="match status" value="1"/>
</dbReference>
<dbReference type="OrthoDB" id="9772207at2"/>
<dbReference type="Pfam" id="PF07748">
    <property type="entry name" value="Glyco_hydro_38C"/>
    <property type="match status" value="1"/>
</dbReference>
<dbReference type="InterPro" id="IPR000602">
    <property type="entry name" value="Glyco_hydro_38_N"/>
</dbReference>
<dbReference type="SUPFAM" id="SSF88688">
    <property type="entry name" value="Families 57/38 glycoside transferase middle domain"/>
    <property type="match status" value="1"/>
</dbReference>
<sequence>MHQNQKLVQERILRALDERITPAVYSSKAPVTLRAWMAPDEPVPVAEAMRQEYVPFELGQPWGRAWSTWWFEVSGEVPAEWAGRTVELLIDPGFIGDWPGNQAECLVHTMDGVPVKGIHPRNTYVRLADEAAGGEQVRFLVEAAGNPDILVNEFVPTPYGDKATAPAEPIYRFRQAELAVFEPEVWALRFDVEVLYQLLMELPETEPRRHEVLRAIERALDVLAMDDIVGTAAAARAELAEVLSRKAVPSAHTLSGVGHAHIDSAWLWPIRETKRKTARTFSNVLRLAEQYPDFRFACSQAQQYVWVKENYPTVFEGIKQAIADGTWYPVGSMWIEPDGNLPGGEAMIRQLTHGMRFFQDELGVETHGVWLPDSFGYTASFPQIAKLAGLDWFLTQKLSWNQTNTFPHHTFFWEGIDGSRIFTHFPPIDTYNSTLEAEETHHAVRQFREKGRATMSLAPFGYGDGGGGPTRDMMERQRRTADLEGSPKVIVEHPDEFFRKAEAEYPDAPVWVGELYLELHRGTFTSHAREKRGNRQAEHRLREAELWWTIAAVRTGADYPYSALDRLWKQTLLQQFHDILPGSSITWVHRENEEDYARSLAELDALVADAIARVTAQAVADGEGDGSGAFAVNSTGHARTALVEAPDGSALALVAVPGSGIAPLVAVEPASPVVTTRADGGTVLDNGLLRVTIDARGLVTSILDLRHADRELVPAGRVANLLQLHEDIPTAWDAWDVDAHYRASRTDLVEAESVELVEDSPLRATVEVVRQFGRSRVVQRVSLHADDARIHATADLDWLEDEKLLKVSFPLTIHAQHHSAEIQFGHVRRPTHTNTSWDEARFEVMAHRFVHVEEPGYGVALTNAGSYGHDITRTVGATGEVETEMRISLVRAARSPDPVQDIGHHRFEYALVPGVGIEGAVDAGLEQNLPVRVVHAGDASAAPAGTASASEVAAAPGSDSGSGVAVPSSLPTAAGLVSVHGGTVRIEALKLADDASGDVIVRLYESTGARVATRLEAHLPVDRFTEVDVLERPLGAGFPRAIAFEPEADGSGVRLVLRAFQVITVRIHRA</sequence>
<dbReference type="Pfam" id="PF09261">
    <property type="entry name" value="Alpha-mann_mid"/>
    <property type="match status" value="1"/>
</dbReference>
<reference evidence="6" key="1">
    <citation type="submission" date="2017-08" db="EMBL/GenBank/DDBJ databases">
        <title>Genomes of multiple Clavibacter strains from different subspecies.</title>
        <authorList>
            <person name="Yuan X.-K."/>
            <person name="Li X.-S."/>
            <person name="Nie J."/>
            <person name="De Boer S.H."/>
        </authorList>
    </citation>
    <scope>NUCLEOTIDE SEQUENCE [LARGE SCALE GENOMIC DNA]</scope>
    <source>
        <strain evidence="6">ATCC 33566</strain>
    </source>
</reference>
<dbReference type="InterPro" id="IPR015341">
    <property type="entry name" value="Glyco_hydro_38_cen"/>
</dbReference>
<dbReference type="SUPFAM" id="SSF88713">
    <property type="entry name" value="Glycoside hydrolase/deacetylase"/>
    <property type="match status" value="1"/>
</dbReference>
<comment type="similarity">
    <text evidence="1">Belongs to the glycosyl hydrolase 38 family.</text>
</comment>
<evidence type="ECO:0000256" key="4">
    <source>
        <dbReference type="ARBA" id="ARBA00023295"/>
    </source>
</evidence>
<dbReference type="GO" id="GO:0030246">
    <property type="term" value="F:carbohydrate binding"/>
    <property type="evidence" value="ECO:0007669"/>
    <property type="project" value="InterPro"/>
</dbReference>
<accession>A0A225CLE3</accession>
<dbReference type="Pfam" id="PF01074">
    <property type="entry name" value="Glyco_hydro_38N"/>
    <property type="match status" value="1"/>
</dbReference>
<dbReference type="Pfam" id="PF17677">
    <property type="entry name" value="Glyco_hydro38C2"/>
    <property type="match status" value="1"/>
</dbReference>
<dbReference type="FunFam" id="1.20.1270.50:FF:000004">
    <property type="entry name" value="alpha-mannosidase 2C1 isoform X1"/>
    <property type="match status" value="1"/>
</dbReference>
<dbReference type="CDD" id="cd10789">
    <property type="entry name" value="GH38N_AMII_ER_cytosolic"/>
    <property type="match status" value="1"/>
</dbReference>
<dbReference type="SUPFAM" id="SSF74650">
    <property type="entry name" value="Galactose mutarotase-like"/>
    <property type="match status" value="1"/>
</dbReference>
<dbReference type="EMBL" id="MZMQ01000001">
    <property type="protein sequence ID" value="OQJ62234.1"/>
    <property type="molecule type" value="Genomic_DNA"/>
</dbReference>
<dbReference type="RefSeq" id="WP_094126617.1">
    <property type="nucleotide sequence ID" value="NZ_CP040788.1"/>
</dbReference>
<dbReference type="InterPro" id="IPR037094">
    <property type="entry name" value="Glyco_hydro_38_cen_sf"/>
</dbReference>
<dbReference type="InterPro" id="IPR054723">
    <property type="entry name" value="Ams1-like_N"/>
</dbReference>
<dbReference type="GO" id="GO:0004559">
    <property type="term" value="F:alpha-mannosidase activity"/>
    <property type="evidence" value="ECO:0007669"/>
    <property type="project" value="InterPro"/>
</dbReference>
<evidence type="ECO:0000256" key="1">
    <source>
        <dbReference type="ARBA" id="ARBA00009792"/>
    </source>
</evidence>
<evidence type="ECO:0000313" key="7">
    <source>
        <dbReference type="Proteomes" id="UP000215316"/>
    </source>
</evidence>
<name>A0A225CLE3_9MICO</name>
<dbReference type="PANTHER" id="PTHR46017:SF1">
    <property type="entry name" value="ALPHA-MANNOSIDASE 2C1"/>
    <property type="match status" value="1"/>
</dbReference>
<keyword evidence="7" id="KW-1185">Reference proteome</keyword>
<gene>
    <name evidence="6" type="ORF">B5P24_04035</name>
</gene>
<dbReference type="Gene3D" id="3.20.110.10">
    <property type="entry name" value="Glycoside hydrolase 38, N terminal domain"/>
    <property type="match status" value="1"/>
</dbReference>
<dbReference type="GO" id="GO:0009313">
    <property type="term" value="P:oligosaccharide catabolic process"/>
    <property type="evidence" value="ECO:0007669"/>
    <property type="project" value="TreeGrafter"/>
</dbReference>
<evidence type="ECO:0000256" key="2">
    <source>
        <dbReference type="ARBA" id="ARBA00022723"/>
    </source>
</evidence>
<dbReference type="AlphaFoldDB" id="A0A225CLE3"/>
<dbReference type="GO" id="GO:0046872">
    <property type="term" value="F:metal ion binding"/>
    <property type="evidence" value="ECO:0007669"/>
    <property type="project" value="UniProtKB-KW"/>
</dbReference>
<dbReference type="GO" id="GO:0006013">
    <property type="term" value="P:mannose metabolic process"/>
    <property type="evidence" value="ECO:0007669"/>
    <property type="project" value="InterPro"/>
</dbReference>
<proteinExistence type="inferred from homology"/>
<evidence type="ECO:0000313" key="6">
    <source>
        <dbReference type="EMBL" id="OQJ62234.1"/>
    </source>
</evidence>
<dbReference type="InterPro" id="IPR011330">
    <property type="entry name" value="Glyco_hydro/deAcase_b/a-brl"/>
</dbReference>
<keyword evidence="3" id="KW-0378">Hydrolase</keyword>
<dbReference type="SMART" id="SM00872">
    <property type="entry name" value="Alpha-mann_mid"/>
    <property type="match status" value="1"/>
</dbReference>
<dbReference type="InterPro" id="IPR011682">
    <property type="entry name" value="Glyco_hydro_38_C"/>
</dbReference>
<keyword evidence="2" id="KW-0479">Metal-binding</keyword>
<dbReference type="InterPro" id="IPR011013">
    <property type="entry name" value="Gal_mutarotase_sf_dom"/>
</dbReference>
<dbReference type="InterPro" id="IPR028995">
    <property type="entry name" value="Glyco_hydro_57/38_cen_sf"/>
</dbReference>
<comment type="caution">
    <text evidence="6">The sequence shown here is derived from an EMBL/GenBank/DDBJ whole genome shotgun (WGS) entry which is preliminary data.</text>
</comment>
<dbReference type="PANTHER" id="PTHR46017">
    <property type="entry name" value="ALPHA-MANNOSIDASE 2C1"/>
    <property type="match status" value="1"/>
</dbReference>
<dbReference type="InterPro" id="IPR027291">
    <property type="entry name" value="Glyco_hydro_38_N_sf"/>
</dbReference>
<dbReference type="Proteomes" id="UP000215316">
    <property type="component" value="Unassembled WGS sequence"/>
</dbReference>
<keyword evidence="4" id="KW-0326">Glycosidase</keyword>
<evidence type="ECO:0000256" key="3">
    <source>
        <dbReference type="ARBA" id="ARBA00022801"/>
    </source>
</evidence>
<dbReference type="InterPro" id="IPR041147">
    <property type="entry name" value="GH38_C"/>
</dbReference>
<evidence type="ECO:0000259" key="5">
    <source>
        <dbReference type="SMART" id="SM00872"/>
    </source>
</evidence>
<dbReference type="Gene3D" id="2.70.98.30">
    <property type="entry name" value="Golgi alpha-mannosidase II, domain 4"/>
    <property type="match status" value="1"/>
</dbReference>
<protein>
    <submittedName>
        <fullName evidence="6">Alpha-mannosidase</fullName>
    </submittedName>
</protein>
<dbReference type="Gene3D" id="1.20.1270.50">
    <property type="entry name" value="Glycoside hydrolase family 38, central domain"/>
    <property type="match status" value="1"/>
</dbReference>